<keyword evidence="1" id="KW-0805">Transcription regulation</keyword>
<dbReference type="CDD" id="cd07302">
    <property type="entry name" value="CHD"/>
    <property type="match status" value="1"/>
</dbReference>
<dbReference type="PROSITE" id="PS00622">
    <property type="entry name" value="HTH_LUXR_1"/>
    <property type="match status" value="1"/>
</dbReference>
<keyword evidence="7" id="KW-1185">Reference proteome</keyword>
<name>A0A7I9YUL7_MYCBU</name>
<evidence type="ECO:0000313" key="6">
    <source>
        <dbReference type="EMBL" id="GFG92381.1"/>
    </source>
</evidence>
<feature type="domain" description="Guanylate cyclase" evidence="5">
    <location>
        <begin position="97"/>
        <end position="129"/>
    </location>
</feature>
<comment type="caution">
    <text evidence="6">The sequence shown here is derived from an EMBL/GenBank/DDBJ whole genome shotgun (WGS) entry which is preliminary data.</text>
</comment>
<dbReference type="InterPro" id="IPR011990">
    <property type="entry name" value="TPR-like_helical_dom_sf"/>
</dbReference>
<evidence type="ECO:0000259" key="5">
    <source>
        <dbReference type="PROSITE" id="PS50125"/>
    </source>
</evidence>
<dbReference type="PROSITE" id="PS50043">
    <property type="entry name" value="HTH_LUXR_2"/>
    <property type="match status" value="1"/>
</dbReference>
<evidence type="ECO:0000259" key="4">
    <source>
        <dbReference type="PROSITE" id="PS50043"/>
    </source>
</evidence>
<dbReference type="PANTHER" id="PTHR47691:SF3">
    <property type="entry name" value="HTH-TYPE TRANSCRIPTIONAL REGULATOR RV0890C-RELATED"/>
    <property type="match status" value="1"/>
</dbReference>
<dbReference type="InterPro" id="IPR001054">
    <property type="entry name" value="A/G_cyclase"/>
</dbReference>
<evidence type="ECO:0000256" key="1">
    <source>
        <dbReference type="ARBA" id="ARBA00023015"/>
    </source>
</evidence>
<feature type="domain" description="HTH luxR-type" evidence="4">
    <location>
        <begin position="1028"/>
        <end position="1093"/>
    </location>
</feature>
<dbReference type="InterPro" id="IPR016032">
    <property type="entry name" value="Sig_transdc_resp-reg_C-effctor"/>
</dbReference>
<dbReference type="GO" id="GO:0004016">
    <property type="term" value="F:adenylate cyclase activity"/>
    <property type="evidence" value="ECO:0007669"/>
    <property type="project" value="UniProtKB-ARBA"/>
</dbReference>
<dbReference type="SUPFAM" id="SSF55073">
    <property type="entry name" value="Nucleotide cyclase"/>
    <property type="match status" value="1"/>
</dbReference>
<dbReference type="FunFam" id="1.10.10.10:FF:000553">
    <property type="entry name" value="Transcriptional regulator, LuxR family"/>
    <property type="match status" value="1"/>
</dbReference>
<evidence type="ECO:0000256" key="3">
    <source>
        <dbReference type="ARBA" id="ARBA00023163"/>
    </source>
</evidence>
<evidence type="ECO:0000313" key="7">
    <source>
        <dbReference type="Proteomes" id="UP000465360"/>
    </source>
</evidence>
<proteinExistence type="predicted"/>
<organism evidence="6 7">
    <name type="scientific">Mycobacterium bourgelatii</name>
    <dbReference type="NCBI Taxonomy" id="1273442"/>
    <lineage>
        <taxon>Bacteria</taxon>
        <taxon>Bacillati</taxon>
        <taxon>Actinomycetota</taxon>
        <taxon>Actinomycetes</taxon>
        <taxon>Mycobacteriales</taxon>
        <taxon>Mycobacteriaceae</taxon>
        <taxon>Mycobacterium</taxon>
    </lineage>
</organism>
<dbReference type="Pfam" id="PF00196">
    <property type="entry name" value="GerE"/>
    <property type="match status" value="1"/>
</dbReference>
<dbReference type="SUPFAM" id="SSF48452">
    <property type="entry name" value="TPR-like"/>
    <property type="match status" value="1"/>
</dbReference>
<dbReference type="PRINTS" id="PR00038">
    <property type="entry name" value="HTHLUXR"/>
</dbReference>
<dbReference type="InterPro" id="IPR058852">
    <property type="entry name" value="HTH_77"/>
</dbReference>
<keyword evidence="3" id="KW-0804">Transcription</keyword>
<dbReference type="SUPFAM" id="SSF46894">
    <property type="entry name" value="C-terminal effector domain of the bipartite response regulators"/>
    <property type="match status" value="1"/>
</dbReference>
<keyword evidence="2" id="KW-0238">DNA-binding</keyword>
<dbReference type="PANTHER" id="PTHR47691">
    <property type="entry name" value="REGULATOR-RELATED"/>
    <property type="match status" value="1"/>
</dbReference>
<dbReference type="InterPro" id="IPR036388">
    <property type="entry name" value="WH-like_DNA-bd_sf"/>
</dbReference>
<reference evidence="6 7" key="1">
    <citation type="journal article" date="2019" name="Emerg. Microbes Infect.">
        <title>Comprehensive subspecies identification of 175 nontuberculous mycobacteria species based on 7547 genomic profiles.</title>
        <authorList>
            <person name="Matsumoto Y."/>
            <person name="Kinjo T."/>
            <person name="Motooka D."/>
            <person name="Nabeya D."/>
            <person name="Jung N."/>
            <person name="Uechi K."/>
            <person name="Horii T."/>
            <person name="Iida T."/>
            <person name="Fujita J."/>
            <person name="Nakamura S."/>
        </authorList>
    </citation>
    <scope>NUCLEOTIDE SEQUENCE [LARGE SCALE GENOMIC DNA]</scope>
    <source>
        <strain evidence="6 7">JCM 30725</strain>
    </source>
</reference>
<dbReference type="InterPro" id="IPR027417">
    <property type="entry name" value="P-loop_NTPase"/>
</dbReference>
<dbReference type="Proteomes" id="UP000465360">
    <property type="component" value="Unassembled WGS sequence"/>
</dbReference>
<dbReference type="Gene3D" id="1.10.10.10">
    <property type="entry name" value="Winged helix-like DNA-binding domain superfamily/Winged helix DNA-binding domain"/>
    <property type="match status" value="1"/>
</dbReference>
<gene>
    <name evidence="6" type="ORF">MBOU_44230</name>
</gene>
<dbReference type="InterPro" id="IPR029787">
    <property type="entry name" value="Nucleotide_cyclase"/>
</dbReference>
<dbReference type="Gene3D" id="3.30.70.1230">
    <property type="entry name" value="Nucleotide cyclase"/>
    <property type="match status" value="2"/>
</dbReference>
<accession>A0A7I9YUL7</accession>
<dbReference type="InterPro" id="IPR000792">
    <property type="entry name" value="Tscrpt_reg_LuxR_C"/>
</dbReference>
<dbReference type="GO" id="GO:0009190">
    <property type="term" value="P:cyclic nucleotide biosynthetic process"/>
    <property type="evidence" value="ECO:0007669"/>
    <property type="project" value="InterPro"/>
</dbReference>
<dbReference type="GO" id="GO:0035556">
    <property type="term" value="P:intracellular signal transduction"/>
    <property type="evidence" value="ECO:0007669"/>
    <property type="project" value="InterPro"/>
</dbReference>
<dbReference type="AlphaFoldDB" id="A0A7I9YUL7"/>
<dbReference type="CDD" id="cd06170">
    <property type="entry name" value="LuxR_C_like"/>
    <property type="match status" value="1"/>
</dbReference>
<sequence>MDRIDMCVGEFLPTGTVTLLVADVAGTNELWEAQPSAMTPAVAHLDRTVTGIIAASAGVGPLWQGADLRADGFVAMFPCATDALECAIALQRAPLAPIQLRVALHTGEVPLGQASNFAGPTLNRAARLLNLAHGGQVLVSSTTHELVIDQLQTDVWLADLGTYQLPDLQRPERVAQLCHADLRVDFPPLRSFNAIVLQGFPLQLTRFVGRAAQINDVQKFLGDNRLVTLVGVGGVGKTRLAAQIAAQVVAEFVGGVWFVDLAPVSDPEVVPLAVLRALGLPDQPGRSPMDTIVRFAGHREVLLVLDNCEHLTAACETMIGELLGACPRLTILATSRGPIGLPGELIWRVPSLSLADEAIELFLDRARLARPDFGITAAETALVRDICGRLDGLPLGIELAAAAVRLMSLAEIDDGLRNRFRLLTDDAPTAVRRTRTLGASVDWSHALLSEPERIVFRRLAVFSGGFDLDAARSICGDDPQRHQVLDRLGQLVDKSLVVAESAADRTRFRMLETVRHYALAKLRQSGEADHVRARHRDHYLHLAALLDSPADTDQQRRIEQVELEIDNLRAAFLYSREKNEIQRALELTSALQPLWLTRGRIQEGLTWFNAVLTDERAQLPAVSAVVRGRALADKATLDASRSIHDNLDQAHQAVAIARELDDPALLARALTACGAITSYCADAARPYLAEALGIARELGDHWRLTQILTWQAYGAFYAGDPIAAYTASQGGLDLAKVIGDQFNARSCRWTLGLAQLMKGDLPAATAQFRAVTADADAAHDVLFRWGSRLALSDALAFHGDTDGARAAALASLAAAADLWSYNEGFSYAVLATAAIAAGDVAAAAEASEAAQQRLMVQDELAGANTNPMAEIALARGDLATAGRWADQEVAASAGWHLARALTTRARIAIAGAEPDHAERDAHRALACAAEHEAHLAVPDILECLGRLTLDGLNYRDAARLFGAAQRIRQDMGAVRFKVYDAEHEQAVAAVRDAMGPKAFEDAWNEGIGLSVEEAIAYVRRGRGERRRPTSGWASLTPTERDVVRLVVDGLANNEIAARLFISRRTVQTHLTHVYTKLGFNSRVQLVHEGARHF</sequence>
<evidence type="ECO:0000256" key="2">
    <source>
        <dbReference type="ARBA" id="ARBA00023125"/>
    </source>
</evidence>
<dbReference type="PRINTS" id="PR00364">
    <property type="entry name" value="DISEASERSIST"/>
</dbReference>
<dbReference type="Gene3D" id="1.25.40.10">
    <property type="entry name" value="Tetratricopeptide repeat domain"/>
    <property type="match status" value="1"/>
</dbReference>
<dbReference type="EMBL" id="BLKZ01000001">
    <property type="protein sequence ID" value="GFG92381.1"/>
    <property type="molecule type" value="Genomic_DNA"/>
</dbReference>
<dbReference type="SUPFAM" id="SSF52540">
    <property type="entry name" value="P-loop containing nucleoside triphosphate hydrolases"/>
    <property type="match status" value="1"/>
</dbReference>
<dbReference type="SMART" id="SM00421">
    <property type="entry name" value="HTH_LUXR"/>
    <property type="match status" value="1"/>
</dbReference>
<dbReference type="GO" id="GO:0006355">
    <property type="term" value="P:regulation of DNA-templated transcription"/>
    <property type="evidence" value="ECO:0007669"/>
    <property type="project" value="InterPro"/>
</dbReference>
<dbReference type="PROSITE" id="PS50125">
    <property type="entry name" value="GUANYLATE_CYCLASE_2"/>
    <property type="match status" value="1"/>
</dbReference>
<dbReference type="GO" id="GO:0003677">
    <property type="term" value="F:DNA binding"/>
    <property type="evidence" value="ECO:0007669"/>
    <property type="project" value="UniProtKB-KW"/>
</dbReference>
<dbReference type="Pfam" id="PF25872">
    <property type="entry name" value="HTH_77"/>
    <property type="match status" value="1"/>
</dbReference>
<protein>
    <submittedName>
        <fullName evidence="6">Transcriptional regulator</fullName>
    </submittedName>
</protein>
<dbReference type="Gene3D" id="3.40.50.300">
    <property type="entry name" value="P-loop containing nucleotide triphosphate hydrolases"/>
    <property type="match status" value="1"/>
</dbReference>